<gene>
    <name evidence="2" type="ORF">SNE25_21425</name>
</gene>
<evidence type="ECO:0000313" key="3">
    <source>
        <dbReference type="Proteomes" id="UP001324380"/>
    </source>
</evidence>
<name>A0ABZ0TH19_9SPHI</name>
<reference evidence="2 3" key="1">
    <citation type="submission" date="2023-11" db="EMBL/GenBank/DDBJ databases">
        <title>Analysis of the Genomes of Mucilaginibacter gossypii cycad 4 and M. sabulilitoris SNA2: microbes with the potential for plant growth promotion.</title>
        <authorList>
            <person name="Hirsch A.M."/>
            <person name="Humm E."/>
            <person name="Rubbi M."/>
            <person name="Del Vecchio G."/>
            <person name="Ha S.M."/>
            <person name="Pellegrini M."/>
            <person name="Gunsalus R.P."/>
        </authorList>
    </citation>
    <scope>NUCLEOTIDE SEQUENCE [LARGE SCALE GENOMIC DNA]</scope>
    <source>
        <strain evidence="2 3">SNA2</strain>
    </source>
</reference>
<keyword evidence="3" id="KW-1185">Reference proteome</keyword>
<accession>A0ABZ0TH19</accession>
<protein>
    <submittedName>
        <fullName evidence="2">GLPGLI family protein</fullName>
    </submittedName>
</protein>
<dbReference type="InterPro" id="IPR005901">
    <property type="entry name" value="GLPGLI"/>
</dbReference>
<dbReference type="NCBIfam" id="TIGR01200">
    <property type="entry name" value="GLPGLI"/>
    <property type="match status" value="1"/>
</dbReference>
<dbReference type="EMBL" id="CP139558">
    <property type="protein sequence ID" value="WPU91881.1"/>
    <property type="molecule type" value="Genomic_DNA"/>
</dbReference>
<evidence type="ECO:0000313" key="2">
    <source>
        <dbReference type="EMBL" id="WPU91881.1"/>
    </source>
</evidence>
<feature type="chain" id="PRO_5047117203" evidence="1">
    <location>
        <begin position="23"/>
        <end position="303"/>
    </location>
</feature>
<organism evidence="2 3">
    <name type="scientific">Mucilaginibacter sabulilitoris</name>
    <dbReference type="NCBI Taxonomy" id="1173583"/>
    <lineage>
        <taxon>Bacteria</taxon>
        <taxon>Pseudomonadati</taxon>
        <taxon>Bacteroidota</taxon>
        <taxon>Sphingobacteriia</taxon>
        <taxon>Sphingobacteriales</taxon>
        <taxon>Sphingobacteriaceae</taxon>
        <taxon>Mucilaginibacter</taxon>
    </lineage>
</organism>
<proteinExistence type="predicted"/>
<dbReference type="Proteomes" id="UP001324380">
    <property type="component" value="Chromosome"/>
</dbReference>
<keyword evidence="1" id="KW-0732">Signal</keyword>
<evidence type="ECO:0000256" key="1">
    <source>
        <dbReference type="SAM" id="SignalP"/>
    </source>
</evidence>
<sequence length="303" mass="33149">MKRFIFSAAVFTLLALTVKAQKTDTARVLVHYKFSHVRDTTDRAHPYTENMVLLVGKSTSVYKSYDGMVADAQFRAAYLKAAANGPDGRVTVDRSGAGLRPQYFQYPNAKKFLTKDYVMVDEYLIDGPMPAIDWKISSDTTTFGGLHCQKATGYFKGRDYIVWFCPDLPVHTGPWKLNGLPGVIVDARDTKNEVIFQFDGVERAVFAEIKPITGAGVAEKDVPPILRGLDDNPNIIVPPARAIKATQKEYDKLKAGMAKNPGALAQGVVAADGVGGQGGDHAIKAISDHVQHNNNPIELPEKK</sequence>
<feature type="signal peptide" evidence="1">
    <location>
        <begin position="1"/>
        <end position="22"/>
    </location>
</feature>
<dbReference type="RefSeq" id="WP_321561047.1">
    <property type="nucleotide sequence ID" value="NZ_CP139558.1"/>
</dbReference>